<dbReference type="Gene3D" id="3.30.1370.10">
    <property type="entry name" value="K Homology domain, type 1"/>
    <property type="match status" value="2"/>
</dbReference>
<dbReference type="Proteomes" id="UP000694397">
    <property type="component" value="Chromosome 23"/>
</dbReference>
<dbReference type="GO" id="GO:0003723">
    <property type="term" value="F:RNA binding"/>
    <property type="evidence" value="ECO:0007669"/>
    <property type="project" value="UniProtKB-UniRule"/>
</dbReference>
<dbReference type="AlphaFoldDB" id="A0A8C9W394"/>
<comment type="subcellular location">
    <subcellularLocation>
        <location evidence="2">Cytoplasm</location>
    </subcellularLocation>
    <subcellularLocation>
        <location evidence="1">Nucleus</location>
    </subcellularLocation>
</comment>
<evidence type="ECO:0000256" key="11">
    <source>
        <dbReference type="PROSITE-ProRule" id="PRU00176"/>
    </source>
</evidence>
<dbReference type="SUPFAM" id="SSF54928">
    <property type="entry name" value="RNA-binding domain, RBD"/>
    <property type="match status" value="1"/>
</dbReference>
<dbReference type="GeneTree" id="ENSGT00940000154957"/>
<reference evidence="14" key="3">
    <citation type="submission" date="2025-09" db="UniProtKB">
        <authorList>
            <consortium name="Ensembl"/>
        </authorList>
    </citation>
    <scope>IDENTIFICATION</scope>
</reference>
<keyword evidence="4" id="KW-0813">Transport</keyword>
<protein>
    <submittedName>
        <fullName evidence="14">Insulin-like growth factor 2 mRNA binding protein 3</fullName>
    </submittedName>
</protein>
<dbReference type="InterPro" id="IPR035979">
    <property type="entry name" value="RBD_domain_sf"/>
</dbReference>
<keyword evidence="9 11" id="KW-0694">RNA-binding</keyword>
<dbReference type="PROSITE" id="PS50084">
    <property type="entry name" value="KH_TYPE_1"/>
    <property type="match status" value="4"/>
</dbReference>
<feature type="domain" description="RRM" evidence="13">
    <location>
        <begin position="2"/>
        <end position="68"/>
    </location>
</feature>
<dbReference type="InterPro" id="IPR004087">
    <property type="entry name" value="KH_dom"/>
</dbReference>
<reference evidence="14" key="2">
    <citation type="submission" date="2025-08" db="UniProtKB">
        <authorList>
            <consortium name="Ensembl"/>
        </authorList>
    </citation>
    <scope>IDENTIFICATION</scope>
</reference>
<evidence type="ECO:0000256" key="4">
    <source>
        <dbReference type="ARBA" id="ARBA00022448"/>
    </source>
</evidence>
<evidence type="ECO:0000256" key="7">
    <source>
        <dbReference type="ARBA" id="ARBA00022816"/>
    </source>
</evidence>
<feature type="domain" description="RRM" evidence="13">
    <location>
        <begin position="78"/>
        <end position="153"/>
    </location>
</feature>
<dbReference type="Gene3D" id="3.30.310.210">
    <property type="match status" value="1"/>
</dbReference>
<gene>
    <name evidence="14" type="primary">IGF2BP3</name>
    <name evidence="14" type="synonym">igf2bp3</name>
</gene>
<keyword evidence="15" id="KW-1185">Reference proteome</keyword>
<dbReference type="GO" id="GO:0005634">
    <property type="term" value="C:nucleus"/>
    <property type="evidence" value="ECO:0007669"/>
    <property type="project" value="UniProtKB-SubCell"/>
</dbReference>
<evidence type="ECO:0000256" key="8">
    <source>
        <dbReference type="ARBA" id="ARBA00022845"/>
    </source>
</evidence>
<evidence type="ECO:0000313" key="14">
    <source>
        <dbReference type="Ensembl" id="ENSSFOP00015068171.1"/>
    </source>
</evidence>
<evidence type="ECO:0000256" key="6">
    <source>
        <dbReference type="ARBA" id="ARBA00022737"/>
    </source>
</evidence>
<dbReference type="Ensembl" id="ENSSFOT00015065947.1">
    <property type="protein sequence ID" value="ENSSFOP00015068171.1"/>
    <property type="gene ID" value="ENSSFOG00015027213.1"/>
</dbReference>
<keyword evidence="10" id="KW-0539">Nucleus</keyword>
<dbReference type="PANTHER" id="PTHR10288">
    <property type="entry name" value="KH DOMAIN CONTAINING RNA BINDING PROTEIN"/>
    <property type="match status" value="1"/>
</dbReference>
<feature type="region of interest" description="Disordered" evidence="12">
    <location>
        <begin position="160"/>
        <end position="185"/>
    </location>
</feature>
<keyword evidence="5" id="KW-0963">Cytoplasm</keyword>
<evidence type="ECO:0000256" key="2">
    <source>
        <dbReference type="ARBA" id="ARBA00004496"/>
    </source>
</evidence>
<name>A0A8C9W394_SCLFO</name>
<dbReference type="Gene3D" id="3.30.70.330">
    <property type="match status" value="2"/>
</dbReference>
<dbReference type="FunFam" id="3.30.310.210:FF:000001">
    <property type="entry name" value="insulin-like growth factor 2 mRNA-binding protein 1 isoform X1"/>
    <property type="match status" value="1"/>
</dbReference>
<dbReference type="SMART" id="SM00360">
    <property type="entry name" value="RRM"/>
    <property type="match status" value="2"/>
</dbReference>
<proteinExistence type="inferred from homology"/>
<dbReference type="InterPro" id="IPR004088">
    <property type="entry name" value="KH_dom_type_1"/>
</dbReference>
<dbReference type="GO" id="GO:0006417">
    <property type="term" value="P:regulation of translation"/>
    <property type="evidence" value="ECO:0007669"/>
    <property type="project" value="UniProtKB-KW"/>
</dbReference>
<keyword evidence="7" id="KW-0509">mRNA transport</keyword>
<evidence type="ECO:0000313" key="15">
    <source>
        <dbReference type="Proteomes" id="UP000694397"/>
    </source>
</evidence>
<evidence type="ECO:0000256" key="3">
    <source>
        <dbReference type="ARBA" id="ARBA00009094"/>
    </source>
</evidence>
<evidence type="ECO:0000259" key="13">
    <source>
        <dbReference type="PROSITE" id="PS50102"/>
    </source>
</evidence>
<organism evidence="14 15">
    <name type="scientific">Scleropages formosus</name>
    <name type="common">Asian bonytongue</name>
    <name type="synonym">Osteoglossum formosum</name>
    <dbReference type="NCBI Taxonomy" id="113540"/>
    <lineage>
        <taxon>Eukaryota</taxon>
        <taxon>Metazoa</taxon>
        <taxon>Chordata</taxon>
        <taxon>Craniata</taxon>
        <taxon>Vertebrata</taxon>
        <taxon>Euteleostomi</taxon>
        <taxon>Actinopterygii</taxon>
        <taxon>Neopterygii</taxon>
        <taxon>Teleostei</taxon>
        <taxon>Osteoglossocephala</taxon>
        <taxon>Osteoglossomorpha</taxon>
        <taxon>Osteoglossiformes</taxon>
        <taxon>Osteoglossidae</taxon>
        <taxon>Scleropages</taxon>
    </lineage>
</organism>
<dbReference type="GO" id="GO:0051028">
    <property type="term" value="P:mRNA transport"/>
    <property type="evidence" value="ECO:0007669"/>
    <property type="project" value="UniProtKB-KW"/>
</dbReference>
<sequence length="598" mass="65735">MNKLYIGNLSEDASPVELQSLFEEWKIPFSGQFLVKSGYAFVDCPDEKVAMKAIDTLSGRSPVLTRTIPPVGVEALSCKLQIRNIPPHMQWEVLDGLLAQYGSVESCEQVNTETETAVVNLRYAAKEQARQAMEKLNGFLMENHTLKVTYIPDETAAPDVPQLSGRQGFVPRGPPRLGSPGVSARPRLQSDIPLRMLVPTQFVGAIIGKEGATIRSITKQTQSKIDIHRKENAGAAEKPITIHSTPEGCSAACKTIMEIMQKEAADTKFTEEIPLKILAHNNFVGRLIGKEGRNLKKIEQDTETKITISPLQDLTLYNPERTVTVKGSIEACAKAEEEIMKKIRESYENDVAAMNVCDVLCACFCMYIPNSLKTLGLNCQCSDLLAAASQSGYPPLGVSTFSSFLSFLQILFSDTFISQQQPESETVYLFIPALAVGAIIGKQGQHIKQLSRFAGASIKIAPADGPDAKQRMVIIQGPPEAQFKAQGRIFGKLKEENFFGPKEEVKLEAHIKVPAYAAGRVIGKGGKTVNELQNLTSAEVVVPRDQTPDENDQVIVKITGHFYASQLAQRKIQEILSQVKRQQQQKVVPGGQSLQRRK</sequence>
<reference evidence="14 15" key="1">
    <citation type="submission" date="2019-04" db="EMBL/GenBank/DDBJ databases">
        <authorList>
            <consortium name="Wellcome Sanger Institute Data Sharing"/>
        </authorList>
    </citation>
    <scope>NUCLEOTIDE SEQUENCE [LARGE SCALE GENOMIC DNA]</scope>
</reference>
<dbReference type="CDD" id="cd12630">
    <property type="entry name" value="RRM2_IGF2BP3"/>
    <property type="match status" value="1"/>
</dbReference>
<dbReference type="GO" id="GO:0005737">
    <property type="term" value="C:cytoplasm"/>
    <property type="evidence" value="ECO:0007669"/>
    <property type="project" value="UniProtKB-SubCell"/>
</dbReference>
<evidence type="ECO:0000256" key="1">
    <source>
        <dbReference type="ARBA" id="ARBA00004123"/>
    </source>
</evidence>
<dbReference type="FunFam" id="3.30.1370.10:FF:000027">
    <property type="entry name" value="insulin-like growth factor 2 mRNA-binding protein 3 isoform X1"/>
    <property type="match status" value="1"/>
</dbReference>
<dbReference type="Pfam" id="PF00013">
    <property type="entry name" value="KH_1"/>
    <property type="match status" value="4"/>
</dbReference>
<dbReference type="CDD" id="cd22499">
    <property type="entry name" value="KH-I_IGF2BP1_rpt4"/>
    <property type="match status" value="1"/>
</dbReference>
<dbReference type="FunFam" id="3.30.1370.10:FF:000026">
    <property type="entry name" value="Insulin-like growth factor 2 mRNA-binding protein 3"/>
    <property type="match status" value="1"/>
</dbReference>
<dbReference type="CDD" id="cd22490">
    <property type="entry name" value="KH-I_IGF2BP1_rpt1"/>
    <property type="match status" value="1"/>
</dbReference>
<dbReference type="Pfam" id="PF00076">
    <property type="entry name" value="RRM_1"/>
    <property type="match status" value="2"/>
</dbReference>
<dbReference type="InterPro" id="IPR012677">
    <property type="entry name" value="Nucleotide-bd_a/b_plait_sf"/>
</dbReference>
<dbReference type="InterPro" id="IPR036612">
    <property type="entry name" value="KH_dom_type_1_sf"/>
</dbReference>
<dbReference type="PROSITE" id="PS50102">
    <property type="entry name" value="RRM"/>
    <property type="match status" value="2"/>
</dbReference>
<dbReference type="SUPFAM" id="SSF54791">
    <property type="entry name" value="Eukaryotic type KH-domain (KH-domain type I)"/>
    <property type="match status" value="4"/>
</dbReference>
<comment type="similarity">
    <text evidence="3">Belongs to the RRM IMP/VICKZ family.</text>
</comment>
<evidence type="ECO:0000256" key="10">
    <source>
        <dbReference type="ARBA" id="ARBA00023242"/>
    </source>
</evidence>
<keyword evidence="8" id="KW-0810">Translation regulation</keyword>
<keyword evidence="6" id="KW-0677">Repeat</keyword>
<accession>A0A8C9W394</accession>
<evidence type="ECO:0000256" key="9">
    <source>
        <dbReference type="ARBA" id="ARBA00022884"/>
    </source>
</evidence>
<dbReference type="SMART" id="SM00322">
    <property type="entry name" value="KH"/>
    <property type="match status" value="4"/>
</dbReference>
<evidence type="ECO:0000256" key="5">
    <source>
        <dbReference type="ARBA" id="ARBA00022490"/>
    </source>
</evidence>
<evidence type="ECO:0000256" key="12">
    <source>
        <dbReference type="SAM" id="MobiDB-lite"/>
    </source>
</evidence>
<dbReference type="CDD" id="cd22498">
    <property type="entry name" value="KH-I_IGF2BP3_rpt3"/>
    <property type="match status" value="1"/>
</dbReference>
<dbReference type="InterPro" id="IPR000504">
    <property type="entry name" value="RRM_dom"/>
</dbReference>